<feature type="compositionally biased region" description="Basic and acidic residues" evidence="1">
    <location>
        <begin position="21"/>
        <end position="36"/>
    </location>
</feature>
<protein>
    <submittedName>
        <fullName evidence="2">Uncharacterized protein</fullName>
    </submittedName>
</protein>
<dbReference type="Proteomes" id="UP001183817">
    <property type="component" value="Unassembled WGS sequence"/>
</dbReference>
<dbReference type="EMBL" id="JAVDYI010000001">
    <property type="protein sequence ID" value="MDR7356680.1"/>
    <property type="molecule type" value="Genomic_DNA"/>
</dbReference>
<evidence type="ECO:0000313" key="3">
    <source>
        <dbReference type="Proteomes" id="UP001183817"/>
    </source>
</evidence>
<keyword evidence="3" id="KW-1185">Reference proteome</keyword>
<feature type="region of interest" description="Disordered" evidence="1">
    <location>
        <begin position="1"/>
        <end position="56"/>
    </location>
</feature>
<organism evidence="2 3">
    <name type="scientific">Paeniglutamicibacter sulfureus</name>
    <dbReference type="NCBI Taxonomy" id="43666"/>
    <lineage>
        <taxon>Bacteria</taxon>
        <taxon>Bacillati</taxon>
        <taxon>Actinomycetota</taxon>
        <taxon>Actinomycetes</taxon>
        <taxon>Micrococcales</taxon>
        <taxon>Micrococcaceae</taxon>
        <taxon>Paeniglutamicibacter</taxon>
    </lineage>
</organism>
<sequence>MSADTPNAENEEFENNLTPNTDERMVSEKQLSKWKSEGGALPADFDPDRTEGDSEQ</sequence>
<comment type="caution">
    <text evidence="2">The sequence shown here is derived from an EMBL/GenBank/DDBJ whole genome shotgun (WGS) entry which is preliminary data.</text>
</comment>
<name>A0ABU2BDK2_9MICC</name>
<reference evidence="2 3" key="1">
    <citation type="submission" date="2023-07" db="EMBL/GenBank/DDBJ databases">
        <title>Sequencing the genomes of 1000 actinobacteria strains.</title>
        <authorList>
            <person name="Klenk H.-P."/>
        </authorList>
    </citation>
    <scope>NUCLEOTIDE SEQUENCE [LARGE SCALE GENOMIC DNA]</scope>
    <source>
        <strain evidence="2 3">DSM 20167</strain>
    </source>
</reference>
<evidence type="ECO:0000256" key="1">
    <source>
        <dbReference type="SAM" id="MobiDB-lite"/>
    </source>
</evidence>
<proteinExistence type="predicted"/>
<gene>
    <name evidence="2" type="ORF">J2S64_000371</name>
</gene>
<evidence type="ECO:0000313" key="2">
    <source>
        <dbReference type="EMBL" id="MDR7356680.1"/>
    </source>
</evidence>
<feature type="compositionally biased region" description="Basic and acidic residues" evidence="1">
    <location>
        <begin position="46"/>
        <end position="56"/>
    </location>
</feature>
<accession>A0ABU2BDK2</accession>
<dbReference type="RefSeq" id="WP_310287637.1">
    <property type="nucleotide sequence ID" value="NZ_BAAAWO010000001.1"/>
</dbReference>